<dbReference type="InterPro" id="IPR000160">
    <property type="entry name" value="GGDEF_dom"/>
</dbReference>
<accession>A0A6C7EG27</accession>
<dbReference type="AlphaFoldDB" id="A0A6C7EG27"/>
<evidence type="ECO:0000313" key="4">
    <source>
        <dbReference type="EMBL" id="BAN03945.1"/>
    </source>
</evidence>
<dbReference type="InterPro" id="IPR013767">
    <property type="entry name" value="PAS_fold"/>
</dbReference>
<proteinExistence type="predicted"/>
<dbReference type="SUPFAM" id="SSF55785">
    <property type="entry name" value="PYP-like sensor domain (PAS domain)"/>
    <property type="match status" value="1"/>
</dbReference>
<dbReference type="CDD" id="cd00130">
    <property type="entry name" value="PAS"/>
    <property type="match status" value="1"/>
</dbReference>
<dbReference type="InterPro" id="IPR043128">
    <property type="entry name" value="Rev_trsase/Diguanyl_cyclase"/>
</dbReference>
<evidence type="ECO:0000259" key="2">
    <source>
        <dbReference type="PROSITE" id="PS50112"/>
    </source>
</evidence>
<dbReference type="InterPro" id="IPR029016">
    <property type="entry name" value="GAF-like_dom_sf"/>
</dbReference>
<dbReference type="Gene3D" id="3.30.450.40">
    <property type="match status" value="1"/>
</dbReference>
<keyword evidence="5" id="KW-1185">Reference proteome</keyword>
<dbReference type="NCBIfam" id="TIGR00229">
    <property type="entry name" value="sensory_box"/>
    <property type="match status" value="1"/>
</dbReference>
<evidence type="ECO:0000259" key="3">
    <source>
        <dbReference type="PROSITE" id="PS50887"/>
    </source>
</evidence>
<dbReference type="PANTHER" id="PTHR44757:SF2">
    <property type="entry name" value="BIOFILM ARCHITECTURE MAINTENANCE PROTEIN MBAA"/>
    <property type="match status" value="1"/>
</dbReference>
<dbReference type="KEGG" id="aym:YM304_36310"/>
<dbReference type="EMBL" id="AP012057">
    <property type="protein sequence ID" value="BAN03945.1"/>
    <property type="molecule type" value="Genomic_DNA"/>
</dbReference>
<dbReference type="Gene3D" id="3.30.70.270">
    <property type="match status" value="1"/>
</dbReference>
<feature type="region of interest" description="Disordered" evidence="1">
    <location>
        <begin position="189"/>
        <end position="215"/>
    </location>
</feature>
<dbReference type="PROSITE" id="PS50887">
    <property type="entry name" value="GGDEF"/>
    <property type="match status" value="1"/>
</dbReference>
<dbReference type="InterPro" id="IPR029787">
    <property type="entry name" value="Nucleotide_cyclase"/>
</dbReference>
<dbReference type="SUPFAM" id="SSF55073">
    <property type="entry name" value="Nucleotide cyclase"/>
    <property type="match status" value="1"/>
</dbReference>
<evidence type="ECO:0000256" key="1">
    <source>
        <dbReference type="SAM" id="MobiDB-lite"/>
    </source>
</evidence>
<dbReference type="InterPro" id="IPR000014">
    <property type="entry name" value="PAS"/>
</dbReference>
<organism evidence="4 5">
    <name type="scientific">Ilumatobacter coccineus (strain NBRC 103263 / KCTC 29153 / YM16-304)</name>
    <dbReference type="NCBI Taxonomy" id="1313172"/>
    <lineage>
        <taxon>Bacteria</taxon>
        <taxon>Bacillati</taxon>
        <taxon>Actinomycetota</taxon>
        <taxon>Acidimicrobiia</taxon>
        <taxon>Acidimicrobiales</taxon>
        <taxon>Ilumatobacteraceae</taxon>
        <taxon>Ilumatobacter</taxon>
    </lineage>
</organism>
<dbReference type="OrthoDB" id="23692at2"/>
<dbReference type="InterPro" id="IPR035965">
    <property type="entry name" value="PAS-like_dom_sf"/>
</dbReference>
<sequence>MTATDNELASPPPHGSSPDDRTASKSADAPPSIMDEIEALAALVGETEEQSDSPIPAPTASIARSRPMLTTPVADSTPDETLHARVEPSVVSPASPPDVAAPTDVAAVADDGLLAPAVTPLTIEPLSLEPLSLDSPASDPVVADAIVDPVAPDVVPIEPVRTFPIDADSPLADMPVDATIPMDRLAPGDVLDGLSVPAPPAPPAPPSGSSNTPYPSGVLSDASRLVVLDAMPVAVFLIDSMATIRFANQRTADMLGLTREEFLGRSVLDFVNTADIDFAAELFNVGTRWESQMMGPSRIRYVDSSGQSHWTQVWAQACPEELGIEGYIVSLTSESVRDVLATAVSSVAADDTIDHTLKAIALSARALPLDGIGAVLMPDPSAGDSSTELRMIGDWPIDDKAINALGTPWRKALEEGVACDIDDVAASGLAPAARQLLGEAGVAALFVRPIVDANRTAVGVLVVFRSEAGTASPNQEDHLIDAIRLAGMAFGQKRRRLELETAALRDFLTGVGNRAALNDRLKTERRAADVLFIDLDRFKAVNDTYGHDVGDQVVSMAAGRIENTVRRDDRVYRTGGDEFVVLCEASGDDETERVVLAERIIDRLKEPFAIGDDDIRIGATVGIAAAGDRSLLDTVRAADQALYAAKEQGGAGWAHDET</sequence>
<dbReference type="GO" id="GO:0006355">
    <property type="term" value="P:regulation of DNA-templated transcription"/>
    <property type="evidence" value="ECO:0007669"/>
    <property type="project" value="InterPro"/>
</dbReference>
<evidence type="ECO:0000313" key="5">
    <source>
        <dbReference type="Proteomes" id="UP000011863"/>
    </source>
</evidence>
<dbReference type="SMART" id="SM00267">
    <property type="entry name" value="GGDEF"/>
    <property type="match status" value="1"/>
</dbReference>
<dbReference type="Gene3D" id="3.30.450.20">
    <property type="entry name" value="PAS domain"/>
    <property type="match status" value="1"/>
</dbReference>
<feature type="region of interest" description="Disordered" evidence="1">
    <location>
        <begin position="1"/>
        <end position="98"/>
    </location>
</feature>
<feature type="domain" description="GGDEF" evidence="3">
    <location>
        <begin position="526"/>
        <end position="658"/>
    </location>
</feature>
<protein>
    <recommendedName>
        <fullName evidence="6">GGDEF domain-containing protein</fullName>
    </recommendedName>
</protein>
<gene>
    <name evidence="4" type="ORF">YM304_36310</name>
</gene>
<dbReference type="PANTHER" id="PTHR44757">
    <property type="entry name" value="DIGUANYLATE CYCLASE DGCP"/>
    <property type="match status" value="1"/>
</dbReference>
<dbReference type="SUPFAM" id="SSF55781">
    <property type="entry name" value="GAF domain-like"/>
    <property type="match status" value="1"/>
</dbReference>
<reference evidence="4 5" key="1">
    <citation type="journal article" date="2013" name="Int. J. Syst. Evol. Microbiol.">
        <title>Ilumatobacter nonamiense sp. nov. and Ilumatobacter coccineum sp. nov., isolated from seashore sand.</title>
        <authorList>
            <person name="Matsumoto A."/>
            <person name="Kasai H."/>
            <person name="Matsuo Y."/>
            <person name="Shizuri Y."/>
            <person name="Ichikawa N."/>
            <person name="Fujita N."/>
            <person name="Omura S."/>
            <person name="Takahashi Y."/>
        </authorList>
    </citation>
    <scope>NUCLEOTIDE SEQUENCE [LARGE SCALE GENOMIC DNA]</scope>
    <source>
        <strain evidence="5">NBRC 103263 / KCTC 29153 / YM16-304</strain>
    </source>
</reference>
<dbReference type="NCBIfam" id="TIGR00254">
    <property type="entry name" value="GGDEF"/>
    <property type="match status" value="1"/>
</dbReference>
<dbReference type="Proteomes" id="UP000011863">
    <property type="component" value="Chromosome"/>
</dbReference>
<dbReference type="InterPro" id="IPR052155">
    <property type="entry name" value="Biofilm_reg_signaling"/>
</dbReference>
<dbReference type="CDD" id="cd01949">
    <property type="entry name" value="GGDEF"/>
    <property type="match status" value="1"/>
</dbReference>
<dbReference type="RefSeq" id="WP_015443192.1">
    <property type="nucleotide sequence ID" value="NC_020520.1"/>
</dbReference>
<evidence type="ECO:0008006" key="6">
    <source>
        <dbReference type="Google" id="ProtNLM"/>
    </source>
</evidence>
<feature type="compositionally biased region" description="Pro residues" evidence="1">
    <location>
        <begin position="197"/>
        <end position="206"/>
    </location>
</feature>
<dbReference type="PROSITE" id="PS50112">
    <property type="entry name" value="PAS"/>
    <property type="match status" value="1"/>
</dbReference>
<dbReference type="SMART" id="SM00091">
    <property type="entry name" value="PAS"/>
    <property type="match status" value="1"/>
</dbReference>
<dbReference type="Pfam" id="PF00989">
    <property type="entry name" value="PAS"/>
    <property type="match status" value="1"/>
</dbReference>
<feature type="domain" description="PAS" evidence="2">
    <location>
        <begin position="220"/>
        <end position="275"/>
    </location>
</feature>
<name>A0A6C7EG27_ILUCY</name>
<dbReference type="Pfam" id="PF00990">
    <property type="entry name" value="GGDEF"/>
    <property type="match status" value="1"/>
</dbReference>
<feature type="compositionally biased region" description="Low complexity" evidence="1">
    <location>
        <begin position="88"/>
        <end position="98"/>
    </location>
</feature>